<feature type="signal peptide" evidence="3">
    <location>
        <begin position="1"/>
        <end position="20"/>
    </location>
</feature>
<dbReference type="PANTHER" id="PTHR12283">
    <property type="entry name" value="GLUTAMINYL-PEPTIDE CYCLOTRANSFERASE"/>
    <property type="match status" value="1"/>
</dbReference>
<dbReference type="Pfam" id="PF04389">
    <property type="entry name" value="Peptidase_M28"/>
    <property type="match status" value="1"/>
</dbReference>
<sequence>MRLLTAPLLPLLLHSLTTQAYTPISNDFLKAIPPPAETDFNIDSGGLLAPLLIPRVPGTPGQVKAQRHFVDFFRENLPEWEISWQNSTGTTPSSDGKQLPFQNLIIRREPPWTKQRGPGTASFLTLVAHYDSKITPKGFIGATDSAAPCAILMYLARTVEKELAKMWARQQQQAAAASRERAGNEREEEKKMPGPDVGIQILLLDGEEAFVSWTDTDSLYGARSLAAEWENTTYPAMSPFKNPMRQISLFVLLDLLGAAGPTVPSYFQSTHWAYQRMAALEGRLRQMKILESKEGTQPFLHEGGKMAAEFSGHGFVGDDHVPFMARGADVLHIIPTPFPRVWHTAADDGKHLDMASVRDWARIVTAFTLEWMDVQKTGT</sequence>
<dbReference type="SUPFAM" id="SSF53187">
    <property type="entry name" value="Zn-dependent exopeptidases"/>
    <property type="match status" value="1"/>
</dbReference>
<dbReference type="Gene3D" id="3.40.630.10">
    <property type="entry name" value="Zn peptidases"/>
    <property type="match status" value="1"/>
</dbReference>
<feature type="domain" description="Peptidase M28" evidence="4">
    <location>
        <begin position="121"/>
        <end position="367"/>
    </location>
</feature>
<proteinExistence type="inferred from homology"/>
<keyword evidence="3" id="KW-0732">Signal</keyword>
<evidence type="ECO:0000256" key="1">
    <source>
        <dbReference type="ARBA" id="ARBA00022679"/>
    </source>
</evidence>
<name>A0AAN6X122_9PEZI</name>
<reference evidence="5" key="2">
    <citation type="submission" date="2023-05" db="EMBL/GenBank/DDBJ databases">
        <authorList>
            <consortium name="Lawrence Berkeley National Laboratory"/>
            <person name="Steindorff A."/>
            <person name="Hensen N."/>
            <person name="Bonometti L."/>
            <person name="Westerberg I."/>
            <person name="Brannstrom I.O."/>
            <person name="Guillou S."/>
            <person name="Cros-Aarteil S."/>
            <person name="Calhoun S."/>
            <person name="Haridas S."/>
            <person name="Kuo A."/>
            <person name="Mondo S."/>
            <person name="Pangilinan J."/>
            <person name="Riley R."/>
            <person name="Labutti K."/>
            <person name="Andreopoulos B."/>
            <person name="Lipzen A."/>
            <person name="Chen C."/>
            <person name="Yanf M."/>
            <person name="Daum C."/>
            <person name="Ng V."/>
            <person name="Clum A."/>
            <person name="Ohm R."/>
            <person name="Martin F."/>
            <person name="Silar P."/>
            <person name="Natvig D."/>
            <person name="Lalanne C."/>
            <person name="Gautier V."/>
            <person name="Ament-Velasquez S.L."/>
            <person name="Kruys A."/>
            <person name="Hutchinson M.I."/>
            <person name="Powell A.J."/>
            <person name="Barry K."/>
            <person name="Miller A.N."/>
            <person name="Grigoriev I.V."/>
            <person name="Debuchy R."/>
            <person name="Gladieux P."/>
            <person name="Thoren M.H."/>
            <person name="Johannesson H."/>
        </authorList>
    </citation>
    <scope>NUCLEOTIDE SEQUENCE</scope>
    <source>
        <strain evidence="5">PSN309</strain>
    </source>
</reference>
<keyword evidence="6" id="KW-1185">Reference proteome</keyword>
<dbReference type="CDD" id="cd03880">
    <property type="entry name" value="M28_QC_like"/>
    <property type="match status" value="1"/>
</dbReference>
<reference evidence="5" key="1">
    <citation type="journal article" date="2023" name="Mol. Phylogenet. Evol.">
        <title>Genome-scale phylogeny and comparative genomics of the fungal order Sordariales.</title>
        <authorList>
            <person name="Hensen N."/>
            <person name="Bonometti L."/>
            <person name="Westerberg I."/>
            <person name="Brannstrom I.O."/>
            <person name="Guillou S."/>
            <person name="Cros-Aarteil S."/>
            <person name="Calhoun S."/>
            <person name="Haridas S."/>
            <person name="Kuo A."/>
            <person name="Mondo S."/>
            <person name="Pangilinan J."/>
            <person name="Riley R."/>
            <person name="LaButti K."/>
            <person name="Andreopoulos B."/>
            <person name="Lipzen A."/>
            <person name="Chen C."/>
            <person name="Yan M."/>
            <person name="Daum C."/>
            <person name="Ng V."/>
            <person name="Clum A."/>
            <person name="Steindorff A."/>
            <person name="Ohm R.A."/>
            <person name="Martin F."/>
            <person name="Silar P."/>
            <person name="Natvig D.O."/>
            <person name="Lalanne C."/>
            <person name="Gautier V."/>
            <person name="Ament-Velasquez S.L."/>
            <person name="Kruys A."/>
            <person name="Hutchinson M.I."/>
            <person name="Powell A.J."/>
            <person name="Barry K."/>
            <person name="Miller A.N."/>
            <person name="Grigoriev I.V."/>
            <person name="Debuchy R."/>
            <person name="Gladieux P."/>
            <person name="Hiltunen Thoren M."/>
            <person name="Johannesson H."/>
        </authorList>
    </citation>
    <scope>NUCLEOTIDE SEQUENCE</scope>
    <source>
        <strain evidence="5">PSN309</strain>
    </source>
</reference>
<evidence type="ECO:0000256" key="2">
    <source>
        <dbReference type="ARBA" id="ARBA00023315"/>
    </source>
</evidence>
<accession>A0AAN6X122</accession>
<keyword evidence="3" id="KW-0645">Protease</keyword>
<evidence type="ECO:0000256" key="3">
    <source>
        <dbReference type="RuleBase" id="RU361240"/>
    </source>
</evidence>
<dbReference type="InterPro" id="IPR007484">
    <property type="entry name" value="Peptidase_M28"/>
</dbReference>
<dbReference type="GO" id="GO:0008233">
    <property type="term" value="F:peptidase activity"/>
    <property type="evidence" value="ECO:0007669"/>
    <property type="project" value="UniProtKB-KW"/>
</dbReference>
<dbReference type="InterPro" id="IPR040234">
    <property type="entry name" value="QC/QCL"/>
</dbReference>
<evidence type="ECO:0000313" key="6">
    <source>
        <dbReference type="Proteomes" id="UP001302126"/>
    </source>
</evidence>
<dbReference type="GO" id="GO:0016603">
    <property type="term" value="F:glutaminyl-peptide cyclotransferase activity"/>
    <property type="evidence" value="ECO:0007669"/>
    <property type="project" value="InterPro"/>
</dbReference>
<evidence type="ECO:0000259" key="4">
    <source>
        <dbReference type="Pfam" id="PF04389"/>
    </source>
</evidence>
<organism evidence="5 6">
    <name type="scientific">Podospora australis</name>
    <dbReference type="NCBI Taxonomy" id="1536484"/>
    <lineage>
        <taxon>Eukaryota</taxon>
        <taxon>Fungi</taxon>
        <taxon>Dikarya</taxon>
        <taxon>Ascomycota</taxon>
        <taxon>Pezizomycotina</taxon>
        <taxon>Sordariomycetes</taxon>
        <taxon>Sordariomycetidae</taxon>
        <taxon>Sordariales</taxon>
        <taxon>Podosporaceae</taxon>
        <taxon>Podospora</taxon>
    </lineage>
</organism>
<comment type="similarity">
    <text evidence="3">Belongs to the peptidase M28 family.</text>
</comment>
<keyword evidence="3" id="KW-0479">Metal-binding</keyword>
<dbReference type="PANTHER" id="PTHR12283:SF2">
    <property type="entry name" value="PEPTIDE HYDROLASE"/>
    <property type="match status" value="1"/>
</dbReference>
<keyword evidence="1" id="KW-0808">Transferase</keyword>
<keyword evidence="3" id="KW-0862">Zinc</keyword>
<dbReference type="EC" id="3.4.-.-" evidence="3"/>
<feature type="chain" id="PRO_5042665521" description="Peptide hydrolase" evidence="3">
    <location>
        <begin position="21"/>
        <end position="379"/>
    </location>
</feature>
<dbReference type="EMBL" id="MU864356">
    <property type="protein sequence ID" value="KAK4192093.1"/>
    <property type="molecule type" value="Genomic_DNA"/>
</dbReference>
<comment type="caution">
    <text evidence="5">The sequence shown here is derived from an EMBL/GenBank/DDBJ whole genome shotgun (WGS) entry which is preliminary data.</text>
</comment>
<keyword evidence="2" id="KW-0012">Acyltransferase</keyword>
<evidence type="ECO:0000313" key="5">
    <source>
        <dbReference type="EMBL" id="KAK4192093.1"/>
    </source>
</evidence>
<dbReference type="GO" id="GO:0008270">
    <property type="term" value="F:zinc ion binding"/>
    <property type="evidence" value="ECO:0007669"/>
    <property type="project" value="TreeGrafter"/>
</dbReference>
<dbReference type="AlphaFoldDB" id="A0AAN6X122"/>
<gene>
    <name evidence="5" type="ORF">QBC35DRAFT_263286</name>
</gene>
<protein>
    <recommendedName>
        <fullName evidence="3">Peptide hydrolase</fullName>
        <ecNumber evidence="3">3.4.-.-</ecNumber>
    </recommendedName>
</protein>
<dbReference type="GO" id="GO:0006508">
    <property type="term" value="P:proteolysis"/>
    <property type="evidence" value="ECO:0007669"/>
    <property type="project" value="UniProtKB-KW"/>
</dbReference>
<dbReference type="InterPro" id="IPR037457">
    <property type="entry name" value="M28_QC"/>
</dbReference>
<dbReference type="Proteomes" id="UP001302126">
    <property type="component" value="Unassembled WGS sequence"/>
</dbReference>
<keyword evidence="3" id="KW-0378">Hydrolase</keyword>